<proteinExistence type="predicted"/>
<keyword evidence="2" id="KW-1185">Reference proteome</keyword>
<dbReference type="EMBL" id="LCTW02000188">
    <property type="protein sequence ID" value="KXX76895.1"/>
    <property type="molecule type" value="Genomic_DNA"/>
</dbReference>
<sequence>MLAFWVGQRCDFLKLDGNEAKVMEPKNQRGIQPAHSKLCCFDVTFNKEDSYTAVLWCPQGTLSIPEEPNGPALPPSTDETNEEAPVTGLSPIYFSTCGSFLYSKTWGAFARALAVTDPSTPLAGRAVLDSFRLDALAASGGSWMLPKEHPQVMHEDMLYAVGRHRLKIFRICTYVVLGWVADADNLGWPVIPDEKEAPQPKDPTWYRCVLCAILKSMSTWHTALYWPKGGDECFILVLFPTPESRSCSRMPTVIYTMRSWLDVYCPEKGFEIEWLRGHASGCPY</sequence>
<accession>A0A175W038</accession>
<evidence type="ECO:0000313" key="2">
    <source>
        <dbReference type="Proteomes" id="UP000078237"/>
    </source>
</evidence>
<dbReference type="VEuPathDB" id="FungiDB:MMYC01_207849"/>
<comment type="caution">
    <text evidence="1">The sequence shown here is derived from an EMBL/GenBank/DDBJ whole genome shotgun (WGS) entry which is preliminary data.</text>
</comment>
<evidence type="ECO:0000313" key="1">
    <source>
        <dbReference type="EMBL" id="KXX76895.1"/>
    </source>
</evidence>
<protein>
    <submittedName>
        <fullName evidence="1">Uncharacterized protein</fullName>
    </submittedName>
</protein>
<reference evidence="1 2" key="1">
    <citation type="journal article" date="2016" name="Genome Announc.">
        <title>Genome Sequence of Madurella mycetomatis mm55, Isolated from a Human Mycetoma Case in Sudan.</title>
        <authorList>
            <person name="Smit S."/>
            <person name="Derks M.F."/>
            <person name="Bervoets S."/>
            <person name="Fahal A."/>
            <person name="van Leeuwen W."/>
            <person name="van Belkum A."/>
            <person name="van de Sande W.W."/>
        </authorList>
    </citation>
    <scope>NUCLEOTIDE SEQUENCE [LARGE SCALE GENOMIC DNA]</scope>
    <source>
        <strain evidence="2">mm55</strain>
    </source>
</reference>
<gene>
    <name evidence="1" type="ORF">MMYC01_207849</name>
</gene>
<organism evidence="1 2">
    <name type="scientific">Madurella mycetomatis</name>
    <dbReference type="NCBI Taxonomy" id="100816"/>
    <lineage>
        <taxon>Eukaryota</taxon>
        <taxon>Fungi</taxon>
        <taxon>Dikarya</taxon>
        <taxon>Ascomycota</taxon>
        <taxon>Pezizomycotina</taxon>
        <taxon>Sordariomycetes</taxon>
        <taxon>Sordariomycetidae</taxon>
        <taxon>Sordariales</taxon>
        <taxon>Sordariales incertae sedis</taxon>
        <taxon>Madurella</taxon>
    </lineage>
</organism>
<dbReference type="AlphaFoldDB" id="A0A175W038"/>
<dbReference type="Proteomes" id="UP000078237">
    <property type="component" value="Unassembled WGS sequence"/>
</dbReference>
<name>A0A175W038_9PEZI</name>